<dbReference type="Pfam" id="PF20431">
    <property type="entry name" value="E_motif"/>
    <property type="match status" value="1"/>
</dbReference>
<dbReference type="NCBIfam" id="TIGR00756">
    <property type="entry name" value="PPR"/>
    <property type="match status" value="4"/>
</dbReference>
<dbReference type="GO" id="GO:0003729">
    <property type="term" value="F:mRNA binding"/>
    <property type="evidence" value="ECO:0007669"/>
    <property type="project" value="UniProtKB-ARBA"/>
</dbReference>
<dbReference type="GO" id="GO:0009451">
    <property type="term" value="P:RNA modification"/>
    <property type="evidence" value="ECO:0007669"/>
    <property type="project" value="InterPro"/>
</dbReference>
<dbReference type="PROSITE" id="PS51375">
    <property type="entry name" value="PPR"/>
    <property type="match status" value="6"/>
</dbReference>
<dbReference type="InterPro" id="IPR046960">
    <property type="entry name" value="PPR_At4g14850-like_plant"/>
</dbReference>
<keyword evidence="2" id="KW-0677">Repeat</keyword>
<dbReference type="AlphaFoldDB" id="A0AAX6HHG5"/>
<evidence type="ECO:0000313" key="6">
    <source>
        <dbReference type="Proteomes" id="UP001140949"/>
    </source>
</evidence>
<gene>
    <name evidence="5" type="ORF">M6B38_313040</name>
</gene>
<dbReference type="Pfam" id="PF14432">
    <property type="entry name" value="DYW_deaminase"/>
    <property type="match status" value="1"/>
</dbReference>
<evidence type="ECO:0000313" key="5">
    <source>
        <dbReference type="EMBL" id="KAJ6840172.1"/>
    </source>
</evidence>
<dbReference type="GO" id="GO:0008270">
    <property type="term" value="F:zinc ion binding"/>
    <property type="evidence" value="ECO:0007669"/>
    <property type="project" value="InterPro"/>
</dbReference>
<feature type="domain" description="DYW" evidence="4">
    <location>
        <begin position="586"/>
        <end position="678"/>
    </location>
</feature>
<dbReference type="SUPFAM" id="SSF48452">
    <property type="entry name" value="TPR-like"/>
    <property type="match status" value="1"/>
</dbReference>
<protein>
    <submittedName>
        <fullName evidence="5">Pentatricopeptide repeat-containing protein-like</fullName>
    </submittedName>
</protein>
<evidence type="ECO:0000256" key="2">
    <source>
        <dbReference type="ARBA" id="ARBA00022737"/>
    </source>
</evidence>
<dbReference type="Pfam" id="PF13041">
    <property type="entry name" value="PPR_2"/>
    <property type="match status" value="3"/>
</dbReference>
<dbReference type="InterPro" id="IPR046848">
    <property type="entry name" value="E_motif"/>
</dbReference>
<proteinExistence type="inferred from homology"/>
<dbReference type="FunFam" id="1.25.40.10:FF:000690">
    <property type="entry name" value="Pentatricopeptide repeat-containing protein"/>
    <property type="match status" value="1"/>
</dbReference>
<reference evidence="5" key="1">
    <citation type="journal article" date="2023" name="GigaByte">
        <title>Genome assembly of the bearded iris, Iris pallida Lam.</title>
        <authorList>
            <person name="Bruccoleri R.E."/>
            <person name="Oakeley E.J."/>
            <person name="Faust A.M.E."/>
            <person name="Altorfer M."/>
            <person name="Dessus-Babus S."/>
            <person name="Burckhardt D."/>
            <person name="Oertli M."/>
            <person name="Naumann U."/>
            <person name="Petersen F."/>
            <person name="Wong J."/>
        </authorList>
    </citation>
    <scope>NUCLEOTIDE SEQUENCE</scope>
    <source>
        <strain evidence="5">GSM-AAB239-AS_SAM_17_03QT</strain>
    </source>
</reference>
<feature type="repeat" description="PPR" evidence="3">
    <location>
        <begin position="371"/>
        <end position="405"/>
    </location>
</feature>
<dbReference type="Proteomes" id="UP001140949">
    <property type="component" value="Unassembled WGS sequence"/>
</dbReference>
<dbReference type="EMBL" id="JANAVB010009596">
    <property type="protein sequence ID" value="KAJ6840172.1"/>
    <property type="molecule type" value="Genomic_DNA"/>
</dbReference>
<dbReference type="Pfam" id="PF01535">
    <property type="entry name" value="PPR"/>
    <property type="match status" value="3"/>
</dbReference>
<organism evidence="5 6">
    <name type="scientific">Iris pallida</name>
    <name type="common">Sweet iris</name>
    <dbReference type="NCBI Taxonomy" id="29817"/>
    <lineage>
        <taxon>Eukaryota</taxon>
        <taxon>Viridiplantae</taxon>
        <taxon>Streptophyta</taxon>
        <taxon>Embryophyta</taxon>
        <taxon>Tracheophyta</taxon>
        <taxon>Spermatophyta</taxon>
        <taxon>Magnoliopsida</taxon>
        <taxon>Liliopsida</taxon>
        <taxon>Asparagales</taxon>
        <taxon>Iridaceae</taxon>
        <taxon>Iridoideae</taxon>
        <taxon>Irideae</taxon>
        <taxon>Iris</taxon>
    </lineage>
</organism>
<dbReference type="PANTHER" id="PTHR47926:SF347">
    <property type="entry name" value="PENTATRICOPEPTIDE REPEAT-CONTAINING PROTEIN"/>
    <property type="match status" value="1"/>
</dbReference>
<comment type="similarity">
    <text evidence="1">Belongs to the PPR family. PCMP-H subfamily.</text>
</comment>
<dbReference type="InterPro" id="IPR032867">
    <property type="entry name" value="DYW_dom"/>
</dbReference>
<dbReference type="PANTHER" id="PTHR47926">
    <property type="entry name" value="PENTATRICOPEPTIDE REPEAT-CONTAINING PROTEIN"/>
    <property type="match status" value="1"/>
</dbReference>
<comment type="caution">
    <text evidence="5">The sequence shown here is derived from an EMBL/GenBank/DDBJ whole genome shotgun (WGS) entry which is preliminary data.</text>
</comment>
<feature type="repeat" description="PPR" evidence="3">
    <location>
        <begin position="165"/>
        <end position="199"/>
    </location>
</feature>
<dbReference type="InterPro" id="IPR011990">
    <property type="entry name" value="TPR-like_helical_dom_sf"/>
</dbReference>
<evidence type="ECO:0000259" key="4">
    <source>
        <dbReference type="Pfam" id="PF14432"/>
    </source>
</evidence>
<dbReference type="InterPro" id="IPR002885">
    <property type="entry name" value="PPR_rpt"/>
</dbReference>
<feature type="repeat" description="PPR" evidence="3">
    <location>
        <begin position="340"/>
        <end position="370"/>
    </location>
</feature>
<keyword evidence="6" id="KW-1185">Reference proteome</keyword>
<reference evidence="5" key="2">
    <citation type="submission" date="2023-04" db="EMBL/GenBank/DDBJ databases">
        <authorList>
            <person name="Bruccoleri R.E."/>
            <person name="Oakeley E.J."/>
            <person name="Faust A.-M."/>
            <person name="Dessus-Babus S."/>
            <person name="Altorfer M."/>
            <person name="Burckhardt D."/>
            <person name="Oertli M."/>
            <person name="Naumann U."/>
            <person name="Petersen F."/>
            <person name="Wong J."/>
        </authorList>
    </citation>
    <scope>NUCLEOTIDE SEQUENCE</scope>
    <source>
        <strain evidence="5">GSM-AAB239-AS_SAM_17_03QT</strain>
        <tissue evidence="5">Leaf</tissue>
    </source>
</reference>
<dbReference type="Gene3D" id="1.25.40.10">
    <property type="entry name" value="Tetratricopeptide repeat domain"/>
    <property type="match status" value="4"/>
</dbReference>
<dbReference type="FunFam" id="1.25.40.10:FF:000427">
    <property type="entry name" value="Pentatricopeptide repeat-containing protein chloroplastic"/>
    <property type="match status" value="1"/>
</dbReference>
<evidence type="ECO:0000256" key="3">
    <source>
        <dbReference type="PROSITE-ProRule" id="PRU00708"/>
    </source>
</evidence>
<evidence type="ECO:0000256" key="1">
    <source>
        <dbReference type="ARBA" id="ARBA00006643"/>
    </source>
</evidence>
<accession>A0AAX6HHG5</accession>
<name>A0AAX6HHG5_IRIPA</name>
<feature type="repeat" description="PPR" evidence="3">
    <location>
        <begin position="270"/>
        <end position="304"/>
    </location>
</feature>
<sequence length="678" mass="76074">MNPSWLKHHCTSVPKCKQAHAYLLRNSLLHDPQLSSKLISFLSLSPLGDLAYADHLFDQLPHRDLFLHNTMLRAHARSPDPSSAFPFLSLMSRSGVAPDHHTFPFALTACARAVLPSHGMALHATTVKLGFSSDLFVLNSLLQMYTACGYFDTARELFNNSPCWDVVTWNVMIKGCVGVGLFREAFCLFNEMVESETAADEVTVMSLVSACSKLGDLDRGKWLHCYSKEHGLLARGKVNLSNAILDMYCKCRDLDSAKELFFDTGAEERDVFTWTAMISGSADCGEFREALELFRRMQREGVRPDQVVLVPVLSVCAQLGALDQGKYVHLLLERFKIKRDVVLETALVDMYAKCGDVELAMQAFETMRERNVFTWNAMIGGLAIHGHGQHALELFARMKHERTVPDDVTFIGLLSACRHSGLVDEGLKLFKEMKQVYAIEPRMEHYGCVVDLFCRAKLVKDALEFIENMPVRSNVVMWASLIGACRVLGDSELAESIGRRAVELEPDTCDRYVMLSNLYAGAGRWDDALEVRGQMGSQGIGKTPGISWIELNGAVHQFVAGDRSHNETDEIYMMVEEMCLRVKSAGHITGTKEVLFNIEEEEKERSLFLHSEKLAVAFGLISTAPGSPIRITKNLRVCTDCHSFLKIVSKVYGREITARDRSRFHHFREGVCSCTDFW</sequence>
<feature type="repeat" description="PPR" evidence="3">
    <location>
        <begin position="406"/>
        <end position="436"/>
    </location>
</feature>
<feature type="repeat" description="PPR" evidence="3">
    <location>
        <begin position="64"/>
        <end position="98"/>
    </location>
</feature>